<organism evidence="8 9">
    <name type="scientific">Jejudonia soesokkakensis</name>
    <dbReference type="NCBI Taxonomy" id="1323432"/>
    <lineage>
        <taxon>Bacteria</taxon>
        <taxon>Pseudomonadati</taxon>
        <taxon>Bacteroidota</taxon>
        <taxon>Flavobacteriia</taxon>
        <taxon>Flavobacteriales</taxon>
        <taxon>Flavobacteriaceae</taxon>
        <taxon>Jejudonia</taxon>
    </lineage>
</organism>
<reference evidence="9" key="1">
    <citation type="journal article" date="2019" name="Int. J. Syst. Evol. Microbiol.">
        <title>The Global Catalogue of Microorganisms (GCM) 10K type strain sequencing project: providing services to taxonomists for standard genome sequencing and annotation.</title>
        <authorList>
            <consortium name="The Broad Institute Genomics Platform"/>
            <consortium name="The Broad Institute Genome Sequencing Center for Infectious Disease"/>
            <person name="Wu L."/>
            <person name="Ma J."/>
        </authorList>
    </citation>
    <scope>NUCLEOTIDE SEQUENCE [LARGE SCALE GENOMIC DNA]</scope>
    <source>
        <strain evidence="9">CGMCC 1.16306</strain>
    </source>
</reference>
<feature type="domain" description="Membrane transport protein MMPL" evidence="7">
    <location>
        <begin position="656"/>
        <end position="800"/>
    </location>
</feature>
<evidence type="ECO:0000313" key="8">
    <source>
        <dbReference type="EMBL" id="MFC7357932.1"/>
    </source>
</evidence>
<keyword evidence="2" id="KW-1003">Cell membrane</keyword>
<feature type="transmembrane region" description="Helical" evidence="6">
    <location>
        <begin position="658"/>
        <end position="677"/>
    </location>
</feature>
<evidence type="ECO:0000256" key="4">
    <source>
        <dbReference type="ARBA" id="ARBA00022989"/>
    </source>
</evidence>
<dbReference type="PANTHER" id="PTHR33406:SF13">
    <property type="entry name" value="MEMBRANE PROTEIN YDFJ"/>
    <property type="match status" value="1"/>
</dbReference>
<feature type="transmembrane region" description="Helical" evidence="6">
    <location>
        <begin position="774"/>
        <end position="799"/>
    </location>
</feature>
<protein>
    <submittedName>
        <fullName evidence="8">MMPL family transporter</fullName>
    </submittedName>
</protein>
<evidence type="ECO:0000256" key="2">
    <source>
        <dbReference type="ARBA" id="ARBA00022475"/>
    </source>
</evidence>
<keyword evidence="3 6" id="KW-0812">Transmembrane</keyword>
<dbReference type="PANTHER" id="PTHR33406">
    <property type="entry name" value="MEMBRANE PROTEIN MJ1562-RELATED"/>
    <property type="match status" value="1"/>
</dbReference>
<keyword evidence="9" id="KW-1185">Reference proteome</keyword>
<evidence type="ECO:0000313" key="9">
    <source>
        <dbReference type="Proteomes" id="UP001596415"/>
    </source>
</evidence>
<feature type="transmembrane region" description="Helical" evidence="6">
    <location>
        <begin position="387"/>
        <end position="410"/>
    </location>
</feature>
<comment type="caution">
    <text evidence="8">The sequence shown here is derived from an EMBL/GenBank/DDBJ whole genome shotgun (WGS) entry which is preliminary data.</text>
</comment>
<dbReference type="Pfam" id="PF03176">
    <property type="entry name" value="MMPL"/>
    <property type="match status" value="2"/>
</dbReference>
<feature type="transmembrane region" description="Helical" evidence="6">
    <location>
        <begin position="710"/>
        <end position="729"/>
    </location>
</feature>
<dbReference type="Gene3D" id="1.20.1640.10">
    <property type="entry name" value="Multidrug efflux transporter AcrB transmembrane domain"/>
    <property type="match status" value="2"/>
</dbReference>
<evidence type="ECO:0000256" key="5">
    <source>
        <dbReference type="ARBA" id="ARBA00023136"/>
    </source>
</evidence>
<feature type="transmembrane region" description="Helical" evidence="6">
    <location>
        <begin position="436"/>
        <end position="453"/>
    </location>
</feature>
<feature type="transmembrane region" description="Helical" evidence="6">
    <location>
        <begin position="295"/>
        <end position="315"/>
    </location>
</feature>
<dbReference type="EMBL" id="JBHTBN010000004">
    <property type="protein sequence ID" value="MFC7357932.1"/>
    <property type="molecule type" value="Genomic_DNA"/>
</dbReference>
<feature type="transmembrane region" description="Helical" evidence="6">
    <location>
        <begin position="269"/>
        <end position="288"/>
    </location>
</feature>
<dbReference type="Proteomes" id="UP001596415">
    <property type="component" value="Unassembled WGS sequence"/>
</dbReference>
<accession>A0ABW2MWN3</accession>
<sequence length="811" mass="90355">MGSFFLKIYRFFKARLFLFGVVGVLLFAGLVFIASKIVFEEDISKLIPTTSENEQLQKVLNTANFSDKIIVNISKEDNGFTEALTQYATIFLDSISRTAANYIKDIQGQVDEDTALETLDFVYTNLPLFLSEGDYQLLEQKLAPDSIQKITKNNYNTIVSPTGIIAKKIISKDPLGVSLLGVQQLKKIGIGNGFKLQDGFLITEDEQNLLLFISPSVESSESSKNEKFSETLYNLQSQLNSQFKDEASSQLYGGTLIAVANAQQIKKDIQLTLGIALVVLLVLFIGFYRNLLLPVILCVPTLFGALVAIAVLYVIRDDISAISLGIGSVLLGVTLDYSLHILTHIRNGESIESLFTAITKPILMSSLTTALAFLCLLFIDSQALQDLGVFAAVSVLSASCFALIFIPQLYKGTHVSTKKTTTLEKFSAYKFHSNKWIIGGLTLAILISVFTYQKVVFTKDLSQLNYQTSKLKQAEADLDKLINTSSKSLYVTTYSDTLEAALQANDLVFKQLDSLQSSNSILSYNSIGALVHSKELQHRKIKRWDTFWTLERKIRVKENLIDNGATFGFKPTTHDEFYRLLETNFQPMTLSEYKELDAFAIDDFISSTSDFTTITSVVKVSEENIEAVKKVFNDKENVLVIDRVAMNESLLGNLKEDFNALIFYCFGIVVLLLLFFYRNSKHTLITIIPIALTWLLTVGLMGVLSLEFNIFNVIVTTFIFGLGVDYSIFMTNGLIHKENPTQTLKIHKTSILLSVITTLCGVGVLLFAKHPALQSVAAVSIIGIFTAMLITFTIQPLLYHFLIFKGLNKEE</sequence>
<evidence type="ECO:0000256" key="3">
    <source>
        <dbReference type="ARBA" id="ARBA00022692"/>
    </source>
</evidence>
<dbReference type="SUPFAM" id="SSF82866">
    <property type="entry name" value="Multidrug efflux transporter AcrB transmembrane domain"/>
    <property type="match status" value="2"/>
</dbReference>
<gene>
    <name evidence="8" type="ORF">ACFQO1_09555</name>
</gene>
<feature type="transmembrane region" description="Helical" evidence="6">
    <location>
        <begin position="750"/>
        <end position="768"/>
    </location>
</feature>
<feature type="domain" description="Membrane transport protein MMPL" evidence="7">
    <location>
        <begin position="244"/>
        <end position="409"/>
    </location>
</feature>
<dbReference type="InterPro" id="IPR050545">
    <property type="entry name" value="Mycobact_MmpL"/>
</dbReference>
<feature type="transmembrane region" description="Helical" evidence="6">
    <location>
        <begin position="362"/>
        <end position="381"/>
    </location>
</feature>
<keyword evidence="4 6" id="KW-1133">Transmembrane helix</keyword>
<dbReference type="RefSeq" id="WP_380217805.1">
    <property type="nucleotide sequence ID" value="NZ_JBHTBN010000004.1"/>
</dbReference>
<evidence type="ECO:0000259" key="7">
    <source>
        <dbReference type="Pfam" id="PF03176"/>
    </source>
</evidence>
<dbReference type="InterPro" id="IPR004869">
    <property type="entry name" value="MMPL_dom"/>
</dbReference>
<proteinExistence type="predicted"/>
<evidence type="ECO:0000256" key="6">
    <source>
        <dbReference type="SAM" id="Phobius"/>
    </source>
</evidence>
<keyword evidence="5 6" id="KW-0472">Membrane</keyword>
<evidence type="ECO:0000256" key="1">
    <source>
        <dbReference type="ARBA" id="ARBA00004651"/>
    </source>
</evidence>
<feature type="transmembrane region" description="Helical" evidence="6">
    <location>
        <begin position="16"/>
        <end position="39"/>
    </location>
</feature>
<name>A0ABW2MWN3_9FLAO</name>
<feature type="transmembrane region" description="Helical" evidence="6">
    <location>
        <begin position="321"/>
        <end position="342"/>
    </location>
</feature>
<feature type="transmembrane region" description="Helical" evidence="6">
    <location>
        <begin position="684"/>
        <end position="704"/>
    </location>
</feature>
<comment type="subcellular location">
    <subcellularLocation>
        <location evidence="1">Cell membrane</location>
        <topology evidence="1">Multi-pass membrane protein</topology>
    </subcellularLocation>
</comment>